<evidence type="ECO:0000256" key="1">
    <source>
        <dbReference type="ARBA" id="ARBA00004141"/>
    </source>
</evidence>
<organism evidence="7">
    <name type="scientific">Odontella aurita</name>
    <dbReference type="NCBI Taxonomy" id="265563"/>
    <lineage>
        <taxon>Eukaryota</taxon>
        <taxon>Sar</taxon>
        <taxon>Stramenopiles</taxon>
        <taxon>Ochrophyta</taxon>
        <taxon>Bacillariophyta</taxon>
        <taxon>Mediophyceae</taxon>
        <taxon>Biddulphiophycidae</taxon>
        <taxon>Eupodiscales</taxon>
        <taxon>Odontellaceae</taxon>
        <taxon>Odontella</taxon>
    </lineage>
</organism>
<keyword evidence="4 6" id="KW-0472">Membrane</keyword>
<keyword evidence="3 6" id="KW-1133">Transmembrane helix</keyword>
<dbReference type="Gene3D" id="1.10.3080.10">
    <property type="entry name" value="Clc chloride channel"/>
    <property type="match status" value="1"/>
</dbReference>
<dbReference type="AlphaFoldDB" id="A0A7S4K545"/>
<protein>
    <recommendedName>
        <fullName evidence="8">Chloride channel protein</fullName>
    </recommendedName>
</protein>
<feature type="region of interest" description="Disordered" evidence="5">
    <location>
        <begin position="581"/>
        <end position="605"/>
    </location>
</feature>
<dbReference type="PRINTS" id="PR00762">
    <property type="entry name" value="CLCHANNEL"/>
</dbReference>
<feature type="compositionally biased region" description="Polar residues" evidence="5">
    <location>
        <begin position="15"/>
        <end position="34"/>
    </location>
</feature>
<dbReference type="CDD" id="cd00400">
    <property type="entry name" value="Voltage_gated_ClC"/>
    <property type="match status" value="1"/>
</dbReference>
<feature type="compositionally biased region" description="Acidic residues" evidence="5">
    <location>
        <begin position="596"/>
        <end position="605"/>
    </location>
</feature>
<feature type="transmembrane region" description="Helical" evidence="6">
    <location>
        <begin position="275"/>
        <end position="298"/>
    </location>
</feature>
<feature type="transmembrane region" description="Helical" evidence="6">
    <location>
        <begin position="353"/>
        <end position="375"/>
    </location>
</feature>
<evidence type="ECO:0000256" key="6">
    <source>
        <dbReference type="SAM" id="Phobius"/>
    </source>
</evidence>
<feature type="transmembrane region" description="Helical" evidence="6">
    <location>
        <begin position="449"/>
        <end position="472"/>
    </location>
</feature>
<dbReference type="Pfam" id="PF00654">
    <property type="entry name" value="Voltage_CLC"/>
    <property type="match status" value="1"/>
</dbReference>
<feature type="transmembrane region" description="Helical" evidence="6">
    <location>
        <begin position="177"/>
        <end position="197"/>
    </location>
</feature>
<dbReference type="PANTHER" id="PTHR43427">
    <property type="entry name" value="CHLORIDE CHANNEL PROTEIN CLC-E"/>
    <property type="match status" value="1"/>
</dbReference>
<feature type="compositionally biased region" description="Acidic residues" evidence="5">
    <location>
        <begin position="44"/>
        <end position="56"/>
    </location>
</feature>
<sequence>MEDPLMAKNGGEYGATSSGDPLTSSPDPLNDNNSDYGVGAGAGIDDDDGDGDDNDGSEVREGTPRRRRPPSADHFAGDGDFAPLSLSRHKRQHSFLRSESIKNPGSVALRKTQSSFWEDAREFREGSVPQSIVVALAVGVVCGVAAFIYYQILFFLLDYLWHVLPQKYVVGVWPENLEVLWIALIGFLMAVLVGLSVQVMGEPGDLAYTIKCVHDKAYISMSHVLPMVAASQFSILGGGSLGPEAPLVAICAALGGHMSRKVFKQKNRNVVRKHTLMGMAGALSAFFGCPLGGSLFALEVNSRFGIEYFEHMIEAIFCGEVCVAVFRALSGLPIDAIWTIQTPPLASASPFQLLVGAFIGLLGAGIAALFSAFHFKVMDIFDYFGLLDNRIAVARALLGSVVIVGLGMVVPHTMFWGEWEFQTVATMGPASELDHIWPTRGLFGFEMDTWGRCLIVAFTKLVAISFTVAGGYRGGFIFPFFAAGAAFGRAFTIWFPSVSVSLACLSFAAGINVAITRTSLATPLILCYLAGEQNAISGVLAASLVSLFATSYMPFIKTQIVRKDLDSSLFYLAEDEPLVHSSSEANLEQQKKQQEQADEEEHEVL</sequence>
<feature type="transmembrane region" description="Helical" evidence="6">
    <location>
        <begin position="535"/>
        <end position="555"/>
    </location>
</feature>
<comment type="subcellular location">
    <subcellularLocation>
        <location evidence="1">Membrane</location>
        <topology evidence="1">Multi-pass membrane protein</topology>
    </subcellularLocation>
</comment>
<proteinExistence type="predicted"/>
<gene>
    <name evidence="7" type="ORF">OAUR00152_LOCUS39443</name>
</gene>
<accession>A0A7S4K545</accession>
<dbReference type="PANTHER" id="PTHR43427:SF12">
    <property type="entry name" value="CHLORIDE TRANSPORTER"/>
    <property type="match status" value="1"/>
</dbReference>
<name>A0A7S4K545_9STRA</name>
<feature type="region of interest" description="Disordered" evidence="5">
    <location>
        <begin position="1"/>
        <end position="77"/>
    </location>
</feature>
<feature type="transmembrane region" description="Helical" evidence="6">
    <location>
        <begin position="493"/>
        <end position="515"/>
    </location>
</feature>
<dbReference type="SUPFAM" id="SSF81340">
    <property type="entry name" value="Clc chloride channel"/>
    <property type="match status" value="1"/>
</dbReference>
<evidence type="ECO:0000256" key="5">
    <source>
        <dbReference type="SAM" id="MobiDB-lite"/>
    </source>
</evidence>
<feature type="transmembrane region" description="Helical" evidence="6">
    <location>
        <begin position="396"/>
        <end position="417"/>
    </location>
</feature>
<dbReference type="EMBL" id="HBKQ01057742">
    <property type="protein sequence ID" value="CAE2284284.1"/>
    <property type="molecule type" value="Transcribed_RNA"/>
</dbReference>
<dbReference type="GO" id="GO:0015108">
    <property type="term" value="F:chloride transmembrane transporter activity"/>
    <property type="evidence" value="ECO:0007669"/>
    <property type="project" value="InterPro"/>
</dbReference>
<dbReference type="InterPro" id="IPR050368">
    <property type="entry name" value="ClC-type_chloride_channel"/>
</dbReference>
<reference evidence="7" key="1">
    <citation type="submission" date="2021-01" db="EMBL/GenBank/DDBJ databases">
        <authorList>
            <person name="Corre E."/>
            <person name="Pelletier E."/>
            <person name="Niang G."/>
            <person name="Scheremetjew M."/>
            <person name="Finn R."/>
            <person name="Kale V."/>
            <person name="Holt S."/>
            <person name="Cochrane G."/>
            <person name="Meng A."/>
            <person name="Brown T."/>
            <person name="Cohen L."/>
        </authorList>
    </citation>
    <scope>NUCLEOTIDE SEQUENCE</scope>
    <source>
        <strain evidence="7">Isolate 1302-5</strain>
    </source>
</reference>
<dbReference type="InterPro" id="IPR014743">
    <property type="entry name" value="Cl-channel_core"/>
</dbReference>
<feature type="transmembrane region" description="Helical" evidence="6">
    <location>
        <begin position="131"/>
        <end position="157"/>
    </location>
</feature>
<evidence type="ECO:0000256" key="2">
    <source>
        <dbReference type="ARBA" id="ARBA00022692"/>
    </source>
</evidence>
<evidence type="ECO:0000256" key="4">
    <source>
        <dbReference type="ARBA" id="ARBA00023136"/>
    </source>
</evidence>
<keyword evidence="2 6" id="KW-0812">Transmembrane</keyword>
<dbReference type="InterPro" id="IPR001807">
    <property type="entry name" value="ClC"/>
</dbReference>
<evidence type="ECO:0000256" key="3">
    <source>
        <dbReference type="ARBA" id="ARBA00022989"/>
    </source>
</evidence>
<dbReference type="GO" id="GO:0016020">
    <property type="term" value="C:membrane"/>
    <property type="evidence" value="ECO:0007669"/>
    <property type="project" value="UniProtKB-SubCell"/>
</dbReference>
<evidence type="ECO:0000313" key="7">
    <source>
        <dbReference type="EMBL" id="CAE2284284.1"/>
    </source>
</evidence>
<evidence type="ECO:0008006" key="8">
    <source>
        <dbReference type="Google" id="ProtNLM"/>
    </source>
</evidence>